<dbReference type="Gene3D" id="3.30.70.1170">
    <property type="entry name" value="Sun protein, domain 3"/>
    <property type="match status" value="1"/>
</dbReference>
<feature type="binding site" evidence="13">
    <location>
        <position position="275"/>
    </location>
    <ligand>
        <name>S-adenosyl-L-methionine</name>
        <dbReference type="ChEBI" id="CHEBI:59789"/>
    </ligand>
</feature>
<evidence type="ECO:0000313" key="16">
    <source>
        <dbReference type="Proteomes" id="UP000037600"/>
    </source>
</evidence>
<keyword evidence="5" id="KW-0698">rRNA processing</keyword>
<evidence type="ECO:0000256" key="11">
    <source>
        <dbReference type="ARBA" id="ARBA00031088"/>
    </source>
</evidence>
<sequence length="431" mass="48932">MNTRAISARILEAVIDKKKSLSQALDDYTSELNPSQKGQVQDFCYGVLRNYSQYNFIINKLTDTKIKPQLNMVRFLIAIGLYQLDQDRVAEHAAIGETVEACKQLDLFKFTSLVNALLRSYQRQYEDLQDIVNHASEQVKSNHPDWFLRRLKQAYPKGWKKIVKQNKQKPPFWLRINEQVQSAEAFKQALTEAEIEFEADKKIPTCILLTKPVPVSTLPNFELGSCSVQDRAAQQAAALVEPTAGERILDCCAAPGGKTAHLFEVCPDISVDALDIDEKRLERVKQNMQRLNFSCTPIVGDASDPQQWWDGLLYDKILLDAPCSATGVIRRHPDILFLRRDEDIVALAELQQKILIKMWSLLKPGGTLVYATCSVLPEENKNQIVEFLKQQADAKLVKIFDSETNEDPGWQILPGGQNMDGFYYAKLQKLK</sequence>
<dbReference type="FunFam" id="3.40.50.150:FF:000022">
    <property type="entry name" value="Ribosomal RNA small subunit methyltransferase B"/>
    <property type="match status" value="1"/>
</dbReference>
<accession>A0A0J8JNC6</accession>
<dbReference type="EC" id="2.1.1.176" evidence="3"/>
<gene>
    <name evidence="15" type="ORF">XM47_06470</name>
</gene>
<organism evidence="15 16">
    <name type="scientific">Catenovulum maritimum</name>
    <dbReference type="NCBI Taxonomy" id="1513271"/>
    <lineage>
        <taxon>Bacteria</taxon>
        <taxon>Pseudomonadati</taxon>
        <taxon>Pseudomonadota</taxon>
        <taxon>Gammaproteobacteria</taxon>
        <taxon>Alteromonadales</taxon>
        <taxon>Alteromonadaceae</taxon>
        <taxon>Catenovulum</taxon>
    </lineage>
</organism>
<dbReference type="Pfam" id="PF01029">
    <property type="entry name" value="NusB"/>
    <property type="match status" value="1"/>
</dbReference>
<evidence type="ECO:0000256" key="10">
    <source>
        <dbReference type="ARBA" id="ARBA00030399"/>
    </source>
</evidence>
<feature type="domain" description="SAM-dependent MTase RsmB/NOP-type" evidence="14">
    <location>
        <begin position="162"/>
        <end position="430"/>
    </location>
</feature>
<dbReference type="STRING" id="1513271.XM47_06470"/>
<name>A0A0J8JNC6_9ALTE</name>
<evidence type="ECO:0000256" key="6">
    <source>
        <dbReference type="ARBA" id="ARBA00022603"/>
    </source>
</evidence>
<evidence type="ECO:0000313" key="15">
    <source>
        <dbReference type="EMBL" id="KMT66111.1"/>
    </source>
</evidence>
<dbReference type="InterPro" id="IPR049560">
    <property type="entry name" value="MeTrfase_RsmB-F_NOP2_cat"/>
</dbReference>
<dbReference type="NCBIfam" id="TIGR00563">
    <property type="entry name" value="rsmB"/>
    <property type="match status" value="1"/>
</dbReference>
<dbReference type="Gene3D" id="1.10.287.730">
    <property type="entry name" value="Helix hairpin bin"/>
    <property type="match status" value="1"/>
</dbReference>
<dbReference type="InterPro" id="IPR023267">
    <property type="entry name" value="RCMT"/>
</dbReference>
<evidence type="ECO:0000259" key="14">
    <source>
        <dbReference type="PROSITE" id="PS51686"/>
    </source>
</evidence>
<dbReference type="InterPro" id="IPR035926">
    <property type="entry name" value="NusB-like_sf"/>
</dbReference>
<dbReference type="GO" id="GO:0006355">
    <property type="term" value="P:regulation of DNA-templated transcription"/>
    <property type="evidence" value="ECO:0007669"/>
    <property type="project" value="InterPro"/>
</dbReference>
<dbReference type="Pfam" id="PF22458">
    <property type="entry name" value="RsmF-B_ferredox"/>
    <property type="match status" value="1"/>
</dbReference>
<dbReference type="Pfam" id="PF01189">
    <property type="entry name" value="Methyltr_RsmB-F"/>
    <property type="match status" value="1"/>
</dbReference>
<dbReference type="Proteomes" id="UP000037600">
    <property type="component" value="Unassembled WGS sequence"/>
</dbReference>
<dbReference type="PRINTS" id="PR02008">
    <property type="entry name" value="RCMTFAMILY"/>
</dbReference>
<keyword evidence="9 13" id="KW-0694">RNA-binding</keyword>
<keyword evidence="6 13" id="KW-0489">Methyltransferase</keyword>
<dbReference type="PATRIC" id="fig|1513271.3.peg.1327"/>
<feature type="binding site" evidence="13">
    <location>
        <position position="320"/>
    </location>
    <ligand>
        <name>S-adenosyl-L-methionine</name>
        <dbReference type="ChEBI" id="CHEBI:59789"/>
    </ligand>
</feature>
<dbReference type="PANTHER" id="PTHR22807:SF61">
    <property type="entry name" value="NOL1_NOP2_SUN FAMILY PROTEIN _ ANTITERMINATION NUSB DOMAIN-CONTAINING PROTEIN"/>
    <property type="match status" value="1"/>
</dbReference>
<dbReference type="InterPro" id="IPR001678">
    <property type="entry name" value="MeTrfase_RsmB-F_NOP2_dom"/>
</dbReference>
<dbReference type="GO" id="GO:0005829">
    <property type="term" value="C:cytosol"/>
    <property type="evidence" value="ECO:0007669"/>
    <property type="project" value="TreeGrafter"/>
</dbReference>
<feature type="binding site" evidence="13">
    <location>
        <begin position="252"/>
        <end position="258"/>
    </location>
    <ligand>
        <name>S-adenosyl-L-methionine</name>
        <dbReference type="ChEBI" id="CHEBI:59789"/>
    </ligand>
</feature>
<comment type="catalytic activity">
    <reaction evidence="12">
        <text>cytidine(967) in 16S rRNA + S-adenosyl-L-methionine = 5-methylcytidine(967) in 16S rRNA + S-adenosyl-L-homocysteine + H(+)</text>
        <dbReference type="Rhea" id="RHEA:42748"/>
        <dbReference type="Rhea" id="RHEA-COMP:10219"/>
        <dbReference type="Rhea" id="RHEA-COMP:10220"/>
        <dbReference type="ChEBI" id="CHEBI:15378"/>
        <dbReference type="ChEBI" id="CHEBI:57856"/>
        <dbReference type="ChEBI" id="CHEBI:59789"/>
        <dbReference type="ChEBI" id="CHEBI:74483"/>
        <dbReference type="ChEBI" id="CHEBI:82748"/>
        <dbReference type="EC" id="2.1.1.176"/>
    </reaction>
</comment>
<comment type="function">
    <text evidence="1">Specifically methylates the cytosine at position 967 (m5C967) of 16S rRNA.</text>
</comment>
<feature type="binding site" evidence="13">
    <location>
        <position position="301"/>
    </location>
    <ligand>
        <name>S-adenosyl-L-methionine</name>
        <dbReference type="ChEBI" id="CHEBI:59789"/>
    </ligand>
</feature>
<evidence type="ECO:0000256" key="4">
    <source>
        <dbReference type="ARBA" id="ARBA00022490"/>
    </source>
</evidence>
<comment type="subcellular location">
    <subcellularLocation>
        <location evidence="2">Cytoplasm</location>
    </subcellularLocation>
</comment>
<keyword evidence="8 13" id="KW-0949">S-adenosyl-L-methionine</keyword>
<dbReference type="PROSITE" id="PS51686">
    <property type="entry name" value="SAM_MT_RSMB_NOP"/>
    <property type="match status" value="1"/>
</dbReference>
<evidence type="ECO:0000256" key="5">
    <source>
        <dbReference type="ARBA" id="ARBA00022552"/>
    </source>
</evidence>
<dbReference type="InterPro" id="IPR054728">
    <property type="entry name" value="RsmB-like_ferredoxin"/>
</dbReference>
<evidence type="ECO:0000256" key="8">
    <source>
        <dbReference type="ARBA" id="ARBA00022691"/>
    </source>
</evidence>
<keyword evidence="7 13" id="KW-0808">Transferase</keyword>
<dbReference type="SUPFAM" id="SSF53335">
    <property type="entry name" value="S-adenosyl-L-methionine-dependent methyltransferases"/>
    <property type="match status" value="1"/>
</dbReference>
<dbReference type="InterPro" id="IPR006027">
    <property type="entry name" value="NusB_RsmB_TIM44"/>
</dbReference>
<dbReference type="SUPFAM" id="SSF48013">
    <property type="entry name" value="NusB-like"/>
    <property type="match status" value="1"/>
</dbReference>
<dbReference type="EMBL" id="LAZL01000007">
    <property type="protein sequence ID" value="KMT66111.1"/>
    <property type="molecule type" value="Genomic_DNA"/>
</dbReference>
<evidence type="ECO:0000256" key="2">
    <source>
        <dbReference type="ARBA" id="ARBA00004496"/>
    </source>
</evidence>
<dbReference type="CDD" id="cd02440">
    <property type="entry name" value="AdoMet_MTases"/>
    <property type="match status" value="1"/>
</dbReference>
<proteinExistence type="inferred from homology"/>
<dbReference type="PANTHER" id="PTHR22807">
    <property type="entry name" value="NOP2 YEAST -RELATED NOL1/NOP2/FMU SUN DOMAIN-CONTAINING"/>
    <property type="match status" value="1"/>
</dbReference>
<evidence type="ECO:0000256" key="7">
    <source>
        <dbReference type="ARBA" id="ARBA00022679"/>
    </source>
</evidence>
<protein>
    <recommendedName>
        <fullName evidence="3">16S rRNA (cytosine(967)-C(5))-methyltransferase</fullName>
        <ecNumber evidence="3">2.1.1.176</ecNumber>
    </recommendedName>
    <alternativeName>
        <fullName evidence="10">16S rRNA m5C967 methyltransferase</fullName>
    </alternativeName>
    <alternativeName>
        <fullName evidence="11">rRNA (cytosine-C(5)-)-methyltransferase RsmB</fullName>
    </alternativeName>
</protein>
<evidence type="ECO:0000256" key="13">
    <source>
        <dbReference type="PROSITE-ProRule" id="PRU01023"/>
    </source>
</evidence>
<dbReference type="InterPro" id="IPR029063">
    <property type="entry name" value="SAM-dependent_MTases_sf"/>
</dbReference>
<reference evidence="15 16" key="1">
    <citation type="submission" date="2015-04" db="EMBL/GenBank/DDBJ databases">
        <title>Draft Genome Sequence of the Novel Agar-Digesting Marine Bacterium Q1.</title>
        <authorList>
            <person name="Li Y."/>
            <person name="Li D."/>
            <person name="Chen G."/>
            <person name="Du Z."/>
        </authorList>
    </citation>
    <scope>NUCLEOTIDE SEQUENCE [LARGE SCALE GENOMIC DNA]</scope>
    <source>
        <strain evidence="15 16">Q1</strain>
    </source>
</reference>
<dbReference type="Gene3D" id="1.10.940.10">
    <property type="entry name" value="NusB-like"/>
    <property type="match status" value="1"/>
</dbReference>
<evidence type="ECO:0000256" key="9">
    <source>
        <dbReference type="ARBA" id="ARBA00022884"/>
    </source>
</evidence>
<dbReference type="InterPro" id="IPR004573">
    <property type="entry name" value="rRNA_ssu_MeTfrase_B"/>
</dbReference>
<evidence type="ECO:0000256" key="1">
    <source>
        <dbReference type="ARBA" id="ARBA00002724"/>
    </source>
</evidence>
<dbReference type="GO" id="GO:0070475">
    <property type="term" value="P:rRNA base methylation"/>
    <property type="evidence" value="ECO:0007669"/>
    <property type="project" value="TreeGrafter"/>
</dbReference>
<dbReference type="AlphaFoldDB" id="A0A0J8JNC6"/>
<feature type="active site" description="Nucleophile" evidence="13">
    <location>
        <position position="373"/>
    </location>
</feature>
<evidence type="ECO:0000256" key="12">
    <source>
        <dbReference type="ARBA" id="ARBA00047283"/>
    </source>
</evidence>
<dbReference type="NCBIfam" id="NF008149">
    <property type="entry name" value="PRK10901.1"/>
    <property type="match status" value="1"/>
</dbReference>
<dbReference type="GO" id="GO:0003723">
    <property type="term" value="F:RNA binding"/>
    <property type="evidence" value="ECO:0007669"/>
    <property type="project" value="UniProtKB-UniRule"/>
</dbReference>
<comment type="similarity">
    <text evidence="13">Belongs to the class I-like SAM-binding methyltransferase superfamily. RsmB/NOP family.</text>
</comment>
<evidence type="ECO:0000256" key="3">
    <source>
        <dbReference type="ARBA" id="ARBA00012140"/>
    </source>
</evidence>
<dbReference type="GO" id="GO:0009383">
    <property type="term" value="F:rRNA (cytosine-C5-)-methyltransferase activity"/>
    <property type="evidence" value="ECO:0007669"/>
    <property type="project" value="TreeGrafter"/>
</dbReference>
<dbReference type="Gene3D" id="3.40.50.150">
    <property type="entry name" value="Vaccinia Virus protein VP39"/>
    <property type="match status" value="1"/>
</dbReference>
<keyword evidence="4" id="KW-0963">Cytoplasm</keyword>
<keyword evidence="16" id="KW-1185">Reference proteome</keyword>
<comment type="caution">
    <text evidence="15">The sequence shown here is derived from an EMBL/GenBank/DDBJ whole genome shotgun (WGS) entry which is preliminary data.</text>
</comment>